<evidence type="ECO:0000313" key="6">
    <source>
        <dbReference type="EMBL" id="BBO67559.1"/>
    </source>
</evidence>
<comment type="pathway">
    <text evidence="4">Cofactor biosynthesis; pyridoxine 5'-phosphate biosynthesis; pyridoxine 5'-phosphate from D-erythrose 4-phosphate: step 5/5.</text>
</comment>
<accession>A0A5K7YI54</accession>
<keyword evidence="1 4" id="KW-0963">Cytoplasm</keyword>
<feature type="active site" description="Proton donor" evidence="4">
    <location>
        <position position="191"/>
    </location>
</feature>
<dbReference type="InterPro" id="IPR036130">
    <property type="entry name" value="Pyridoxine-5'_phos_synth"/>
</dbReference>
<evidence type="ECO:0000313" key="7">
    <source>
        <dbReference type="Proteomes" id="UP000427906"/>
    </source>
</evidence>
<gene>
    <name evidence="4 6" type="primary">pdxJ</name>
    <name evidence="6" type="ORF">DSCA_14890</name>
</gene>
<dbReference type="OrthoDB" id="9806590at2"/>
<sequence length="239" mass="25993">MAGLAVNIDHIATLREARKVNYPDPVAAALLAELAGADGIVCHLREDRRHVNDRDVRLLRKVIQTKLILEMAATSEMVGIALDVRPELVTLVPENREEVTTEGGLDLIVHNKSIGETIGALQNNGIPVSIFIDAEPEQIKLAHQAGANMIEIHTGAYCEAMGNARRRQAFSKIVDAAKLAKKLKLGVNAGHGLCYNTIKAFRGLTEIDEYSIGHSIVSRAALVGLDRAVREMRELINGL</sequence>
<keyword evidence="7" id="KW-1185">Reference proteome</keyword>
<dbReference type="AlphaFoldDB" id="A0A5K7YI54"/>
<dbReference type="NCBIfam" id="NF003627">
    <property type="entry name" value="PRK05265.1-5"/>
    <property type="match status" value="1"/>
</dbReference>
<dbReference type="SUPFAM" id="SSF63892">
    <property type="entry name" value="Pyridoxine 5'-phosphate synthase"/>
    <property type="match status" value="1"/>
</dbReference>
<keyword evidence="2 4" id="KW-0808">Transferase</keyword>
<dbReference type="GO" id="GO:0033856">
    <property type="term" value="F:pyridoxine 5'-phosphate synthase activity"/>
    <property type="evidence" value="ECO:0007669"/>
    <property type="project" value="UniProtKB-UniRule"/>
</dbReference>
<dbReference type="CDD" id="cd00003">
    <property type="entry name" value="PNPsynthase"/>
    <property type="match status" value="1"/>
</dbReference>
<feature type="binding site" evidence="4">
    <location>
        <position position="45"/>
    </location>
    <ligand>
        <name>1-deoxy-D-xylulose 5-phosphate</name>
        <dbReference type="ChEBI" id="CHEBI:57792"/>
    </ligand>
</feature>
<protein>
    <recommendedName>
        <fullName evidence="4 5">Pyridoxine 5'-phosphate synthase</fullName>
        <shortName evidence="4">PNP synthase</shortName>
        <ecNumber evidence="4 5">2.6.99.2</ecNumber>
    </recommendedName>
</protein>
<dbReference type="KEGG" id="dalk:DSCA_14890"/>
<comment type="similarity">
    <text evidence="4">Belongs to the PNP synthase family.</text>
</comment>
<feature type="binding site" evidence="4">
    <location>
        <position position="192"/>
    </location>
    <ligand>
        <name>3-amino-2-oxopropyl phosphate</name>
        <dbReference type="ChEBI" id="CHEBI:57279"/>
    </ligand>
</feature>
<feature type="binding site" evidence="4">
    <location>
        <position position="50"/>
    </location>
    <ligand>
        <name>1-deoxy-D-xylulose 5-phosphate</name>
        <dbReference type="ChEBI" id="CHEBI:57792"/>
    </ligand>
</feature>
<keyword evidence="3 4" id="KW-0664">Pyridoxine biosynthesis</keyword>
<dbReference type="NCBIfam" id="NF003625">
    <property type="entry name" value="PRK05265.1-3"/>
    <property type="match status" value="1"/>
</dbReference>
<dbReference type="GO" id="GO:0008615">
    <property type="term" value="P:pyridoxine biosynthetic process"/>
    <property type="evidence" value="ECO:0007669"/>
    <property type="project" value="UniProtKB-UniRule"/>
</dbReference>
<dbReference type="PANTHER" id="PTHR30456">
    <property type="entry name" value="PYRIDOXINE 5'-PHOSPHATE SYNTHASE"/>
    <property type="match status" value="1"/>
</dbReference>
<dbReference type="Proteomes" id="UP000427906">
    <property type="component" value="Chromosome"/>
</dbReference>
<evidence type="ECO:0000256" key="5">
    <source>
        <dbReference type="NCBIfam" id="TIGR00559"/>
    </source>
</evidence>
<comment type="catalytic activity">
    <reaction evidence="4">
        <text>3-amino-2-oxopropyl phosphate + 1-deoxy-D-xylulose 5-phosphate = pyridoxine 5'-phosphate + phosphate + 2 H2O + H(+)</text>
        <dbReference type="Rhea" id="RHEA:15265"/>
        <dbReference type="ChEBI" id="CHEBI:15377"/>
        <dbReference type="ChEBI" id="CHEBI:15378"/>
        <dbReference type="ChEBI" id="CHEBI:43474"/>
        <dbReference type="ChEBI" id="CHEBI:57279"/>
        <dbReference type="ChEBI" id="CHEBI:57792"/>
        <dbReference type="ChEBI" id="CHEBI:58589"/>
        <dbReference type="EC" id="2.6.99.2"/>
    </reaction>
</comment>
<feature type="site" description="Transition state stabilizer" evidence="4">
    <location>
        <position position="151"/>
    </location>
</feature>
<dbReference type="HAMAP" id="MF_00279">
    <property type="entry name" value="PdxJ"/>
    <property type="match status" value="1"/>
</dbReference>
<comment type="subunit">
    <text evidence="4">Homooctamer; tetramer of dimers.</text>
</comment>
<evidence type="ECO:0000256" key="4">
    <source>
        <dbReference type="HAMAP-Rule" id="MF_00279"/>
    </source>
</evidence>
<dbReference type="Pfam" id="PF03740">
    <property type="entry name" value="PdxJ"/>
    <property type="match status" value="1"/>
</dbReference>
<feature type="active site" description="Proton acceptor" evidence="4">
    <location>
        <position position="43"/>
    </location>
</feature>
<name>A0A5K7YI54_9BACT</name>
<comment type="function">
    <text evidence="4">Catalyzes the complicated ring closure reaction between the two acyclic compounds 1-deoxy-D-xylulose-5-phosphate (DXP) and 3-amino-2-oxopropyl phosphate (1-amino-acetone-3-phosphate or AAP) to form pyridoxine 5'-phosphate (PNP) and inorganic phosphate.</text>
</comment>
<feature type="binding site" evidence="4">
    <location>
        <begin position="213"/>
        <end position="214"/>
    </location>
    <ligand>
        <name>3-amino-2-oxopropyl phosphate</name>
        <dbReference type="ChEBI" id="CHEBI:57279"/>
    </ligand>
</feature>
<dbReference type="UniPathway" id="UPA00244">
    <property type="reaction ID" value="UER00313"/>
</dbReference>
<feature type="binding site" evidence="4">
    <location>
        <position position="100"/>
    </location>
    <ligand>
        <name>1-deoxy-D-xylulose 5-phosphate</name>
        <dbReference type="ChEBI" id="CHEBI:57792"/>
    </ligand>
</feature>
<dbReference type="NCBIfam" id="TIGR00559">
    <property type="entry name" value="pdxJ"/>
    <property type="match status" value="1"/>
</dbReference>
<organism evidence="6 7">
    <name type="scientific">Desulfosarcina alkanivorans</name>
    <dbReference type="NCBI Taxonomy" id="571177"/>
    <lineage>
        <taxon>Bacteria</taxon>
        <taxon>Pseudomonadati</taxon>
        <taxon>Thermodesulfobacteriota</taxon>
        <taxon>Desulfobacteria</taxon>
        <taxon>Desulfobacterales</taxon>
        <taxon>Desulfosarcinaceae</taxon>
        <taxon>Desulfosarcina</taxon>
    </lineage>
</organism>
<feature type="active site" description="Proton acceptor" evidence="4">
    <location>
        <position position="70"/>
    </location>
</feature>
<evidence type="ECO:0000256" key="2">
    <source>
        <dbReference type="ARBA" id="ARBA00022679"/>
    </source>
</evidence>
<comment type="subcellular location">
    <subcellularLocation>
        <location evidence="4">Cytoplasm</location>
    </subcellularLocation>
</comment>
<dbReference type="InterPro" id="IPR004569">
    <property type="entry name" value="PyrdxlP_synth_PdxJ"/>
</dbReference>
<evidence type="ECO:0000256" key="3">
    <source>
        <dbReference type="ARBA" id="ARBA00023096"/>
    </source>
</evidence>
<feature type="binding site" evidence="4">
    <location>
        <begin position="9"/>
        <end position="10"/>
    </location>
    <ligand>
        <name>1-deoxy-D-xylulose 5-phosphate</name>
        <dbReference type="ChEBI" id="CHEBI:57792"/>
    </ligand>
</feature>
<proteinExistence type="inferred from homology"/>
<dbReference type="RefSeq" id="WP_155315809.1">
    <property type="nucleotide sequence ID" value="NZ_AP021874.1"/>
</dbReference>
<evidence type="ECO:0000256" key="1">
    <source>
        <dbReference type="ARBA" id="ARBA00022490"/>
    </source>
</evidence>
<dbReference type="GO" id="GO:0005829">
    <property type="term" value="C:cytosol"/>
    <property type="evidence" value="ECO:0007669"/>
    <property type="project" value="TreeGrafter"/>
</dbReference>
<dbReference type="InterPro" id="IPR013785">
    <property type="entry name" value="Aldolase_TIM"/>
</dbReference>
<reference evidence="6 7" key="1">
    <citation type="submission" date="2019-11" db="EMBL/GenBank/DDBJ databases">
        <title>Comparative genomics of hydrocarbon-degrading Desulfosarcina strains.</title>
        <authorList>
            <person name="Watanabe M."/>
            <person name="Kojima H."/>
            <person name="Fukui M."/>
        </authorList>
    </citation>
    <scope>NUCLEOTIDE SEQUENCE [LARGE SCALE GENOMIC DNA]</scope>
    <source>
        <strain evidence="6 7">PL12</strain>
    </source>
</reference>
<feature type="binding site" evidence="4">
    <location>
        <position position="7"/>
    </location>
    <ligand>
        <name>3-amino-2-oxopropyl phosphate</name>
        <dbReference type="ChEBI" id="CHEBI:57279"/>
    </ligand>
</feature>
<dbReference type="Gene3D" id="3.20.20.70">
    <property type="entry name" value="Aldolase class I"/>
    <property type="match status" value="1"/>
</dbReference>
<feature type="binding site" evidence="4">
    <location>
        <position position="18"/>
    </location>
    <ligand>
        <name>3-amino-2-oxopropyl phosphate</name>
        <dbReference type="ChEBI" id="CHEBI:57279"/>
    </ligand>
</feature>
<dbReference type="EMBL" id="AP021874">
    <property type="protein sequence ID" value="BBO67559.1"/>
    <property type="molecule type" value="Genomic_DNA"/>
</dbReference>
<dbReference type="EC" id="2.6.99.2" evidence="4 5"/>
<dbReference type="PANTHER" id="PTHR30456:SF0">
    <property type="entry name" value="PYRIDOXINE 5'-PHOSPHATE SYNTHASE"/>
    <property type="match status" value="1"/>
</dbReference>